<dbReference type="GO" id="GO:0016853">
    <property type="term" value="F:isomerase activity"/>
    <property type="evidence" value="ECO:0007669"/>
    <property type="project" value="UniProtKB-KW"/>
</dbReference>
<protein>
    <submittedName>
        <fullName evidence="2">Sugar phosphate isomerase/epimerase</fullName>
    </submittedName>
</protein>
<dbReference type="RefSeq" id="WP_136776369.1">
    <property type="nucleotide sequence ID" value="NZ_SUPK01000001.1"/>
</dbReference>
<feature type="domain" description="Xylose isomerase-like TIM barrel" evidence="1">
    <location>
        <begin position="20"/>
        <end position="275"/>
    </location>
</feature>
<dbReference type="PANTHER" id="PTHR12110">
    <property type="entry name" value="HYDROXYPYRUVATE ISOMERASE"/>
    <property type="match status" value="1"/>
</dbReference>
<comment type="caution">
    <text evidence="2">The sequence shown here is derived from an EMBL/GenBank/DDBJ whole genome shotgun (WGS) entry which is preliminary data.</text>
</comment>
<reference evidence="2 3" key="1">
    <citation type="submission" date="2019-04" db="EMBL/GenBank/DDBJ databases">
        <title>Cohnella sp. nov., isolated from soil.</title>
        <authorList>
            <person name="Kim W."/>
        </authorList>
    </citation>
    <scope>NUCLEOTIDE SEQUENCE [LARGE SCALE GENOMIC DNA]</scope>
    <source>
        <strain evidence="2 3">CAU 1483</strain>
    </source>
</reference>
<dbReference type="Gene3D" id="3.20.20.150">
    <property type="entry name" value="Divalent-metal-dependent TIM barrel enzymes"/>
    <property type="match status" value="1"/>
</dbReference>
<organism evidence="2 3">
    <name type="scientific">Cohnella pontilimi</name>
    <dbReference type="NCBI Taxonomy" id="2564100"/>
    <lineage>
        <taxon>Bacteria</taxon>
        <taxon>Bacillati</taxon>
        <taxon>Bacillota</taxon>
        <taxon>Bacilli</taxon>
        <taxon>Bacillales</taxon>
        <taxon>Paenibacillaceae</taxon>
        <taxon>Cohnella</taxon>
    </lineage>
</organism>
<accession>A0A4U0FHY7</accession>
<proteinExistence type="predicted"/>
<dbReference type="InterPro" id="IPR050312">
    <property type="entry name" value="IolE/XylAMocC-like"/>
</dbReference>
<dbReference type="Proteomes" id="UP000309673">
    <property type="component" value="Unassembled WGS sequence"/>
</dbReference>
<sequence>MRLSVFTVATPDFTPQQLAAAAKDAGLHGIEWRYQDVPADQVNAAPSFWGNNRCSIPTRWDDTQLQTFRDAAESNGMSSLAVVPYLNCGDLAGTERVLQAAAKLGASFIRLGVHRYDRTRPYPDLLQEQRAYLKQAEALCREYGVKGLIETHHVTITASASAAYRAIEGTDPEWIGVLYDPGNMVHEGFENYRMGMELLGPYLAHVHAKNGVWTKTEDGAGDGPVRWSVRWTGLHKGIVDWAQVIADLKAVGYSGSIGIEDFSEELGTADMLRYFADSLNHLLNRN</sequence>
<evidence type="ECO:0000259" key="1">
    <source>
        <dbReference type="Pfam" id="PF01261"/>
    </source>
</evidence>
<evidence type="ECO:0000313" key="2">
    <source>
        <dbReference type="EMBL" id="TJY44560.1"/>
    </source>
</evidence>
<dbReference type="EMBL" id="SUPK01000001">
    <property type="protein sequence ID" value="TJY44560.1"/>
    <property type="molecule type" value="Genomic_DNA"/>
</dbReference>
<dbReference type="PANTHER" id="PTHR12110:SF53">
    <property type="entry name" value="BLR5974 PROTEIN"/>
    <property type="match status" value="1"/>
</dbReference>
<dbReference type="InterPro" id="IPR013022">
    <property type="entry name" value="Xyl_isomerase-like_TIM-brl"/>
</dbReference>
<evidence type="ECO:0000313" key="3">
    <source>
        <dbReference type="Proteomes" id="UP000309673"/>
    </source>
</evidence>
<keyword evidence="3" id="KW-1185">Reference proteome</keyword>
<dbReference type="OrthoDB" id="104997at2"/>
<gene>
    <name evidence="2" type="ORF">E5161_00570</name>
</gene>
<name>A0A4U0FHY7_9BACL</name>
<dbReference type="SUPFAM" id="SSF51658">
    <property type="entry name" value="Xylose isomerase-like"/>
    <property type="match status" value="1"/>
</dbReference>
<dbReference type="AlphaFoldDB" id="A0A4U0FHY7"/>
<dbReference type="Pfam" id="PF01261">
    <property type="entry name" value="AP_endonuc_2"/>
    <property type="match status" value="1"/>
</dbReference>
<dbReference type="InterPro" id="IPR036237">
    <property type="entry name" value="Xyl_isomerase-like_sf"/>
</dbReference>
<keyword evidence="2" id="KW-0413">Isomerase</keyword>